<reference evidence="2 3" key="1">
    <citation type="journal article" date="2018" name="Nat. Ecol. Evol.">
        <title>Pezizomycetes genomes reveal the molecular basis of ectomycorrhizal truffle lifestyle.</title>
        <authorList>
            <person name="Murat C."/>
            <person name="Payen T."/>
            <person name="Noel B."/>
            <person name="Kuo A."/>
            <person name="Morin E."/>
            <person name="Chen J."/>
            <person name="Kohler A."/>
            <person name="Krizsan K."/>
            <person name="Balestrini R."/>
            <person name="Da Silva C."/>
            <person name="Montanini B."/>
            <person name="Hainaut M."/>
            <person name="Levati E."/>
            <person name="Barry K.W."/>
            <person name="Belfiori B."/>
            <person name="Cichocki N."/>
            <person name="Clum A."/>
            <person name="Dockter R.B."/>
            <person name="Fauchery L."/>
            <person name="Guy J."/>
            <person name="Iotti M."/>
            <person name="Le Tacon F."/>
            <person name="Lindquist E.A."/>
            <person name="Lipzen A."/>
            <person name="Malagnac F."/>
            <person name="Mello A."/>
            <person name="Molinier V."/>
            <person name="Miyauchi S."/>
            <person name="Poulain J."/>
            <person name="Riccioni C."/>
            <person name="Rubini A."/>
            <person name="Sitrit Y."/>
            <person name="Splivallo R."/>
            <person name="Traeger S."/>
            <person name="Wang M."/>
            <person name="Zifcakova L."/>
            <person name="Wipf D."/>
            <person name="Zambonelli A."/>
            <person name="Paolocci F."/>
            <person name="Nowrousian M."/>
            <person name="Ottonello S."/>
            <person name="Baldrian P."/>
            <person name="Spatafora J.W."/>
            <person name="Henrissat B."/>
            <person name="Nagy L.G."/>
            <person name="Aury J.M."/>
            <person name="Wincker P."/>
            <person name="Grigoriev I.V."/>
            <person name="Bonfante P."/>
            <person name="Martin F.M."/>
        </authorList>
    </citation>
    <scope>NUCLEOTIDE SEQUENCE [LARGE SCALE GENOMIC DNA]</scope>
    <source>
        <strain evidence="2 3">ATCC MYA-4762</strain>
    </source>
</reference>
<proteinExistence type="predicted"/>
<feature type="region of interest" description="Disordered" evidence="1">
    <location>
        <begin position="410"/>
        <end position="664"/>
    </location>
</feature>
<sequence>MDLLNLQRRTGAEVVESWDDDEDLQGTLELKSSALSVTGTRSRADRESVSSRMSFKSDGDFDFDDDHEQVLLAQGISTLAIESAKRAGIPLPQHIPSSALMGGTIKRLGSTKPKLVSYDDWSDDLELPTSGGLAVKTAQFTDDFPIDMPMRHSPPTKEPRGMDRMLASITPAATQLSSHLSKYQETDDDDWDGEDIPTLRVQLKPNARKTFGGLLSPPLSASKESPNEEEAFDADFVLPEGGLQLQLKHDQNRSSPAVLTDDDFEEWAEGERPQRNMHRARSTRSSSVSLMSPTLSSANTFDSEDDLDDDEGLDGLQLPEGPIDFEEILEKRKQNDTPEPSIDFELHRKATKEDFLSGLEIGDGDIFDPSKLTLNRNVKHKTTRQASPARRAAVALTFTNQLPTDAIKTTSTVPTRQSRIPRLHGIHPPQSPSIDAAAEARQRKSEQRARYSASPVMDHNAFGQMGSFFHPHPTPPPSVQSGTSRPRIRPSVQNLPQKQQSQQPTTTSAQLLRLKRSIPTIPRQSTNSPNRTGRPPSRSETPNALSVLNSIRPTTPSDRKESTPPPVRRPFIPGGSSVNSSYNVNVKTSNRHSYRGAVEDTRPTSRLSNSRTARDTPPPPPSTKATAKIVPPSSRRKEVKEAKDTAASRLITKPTTKRNFGDGTELDLLDDLPTSQKVEEKFVKAPVGKGAPRALRSRSIPIATPPPPGTPPVAPHGPLGSNELQRWLVPQQLHIGRT</sequence>
<dbReference type="AlphaFoldDB" id="A0A3N4LTW5"/>
<dbReference type="GO" id="GO:0044732">
    <property type="term" value="C:mitotic spindle pole body"/>
    <property type="evidence" value="ECO:0007669"/>
    <property type="project" value="TreeGrafter"/>
</dbReference>
<evidence type="ECO:0000256" key="1">
    <source>
        <dbReference type="SAM" id="MobiDB-lite"/>
    </source>
</evidence>
<feature type="region of interest" description="Disordered" evidence="1">
    <location>
        <begin position="688"/>
        <end position="721"/>
    </location>
</feature>
<feature type="compositionally biased region" description="Polar residues" evidence="1">
    <location>
        <begin position="522"/>
        <end position="531"/>
    </location>
</feature>
<evidence type="ECO:0000313" key="3">
    <source>
        <dbReference type="Proteomes" id="UP000267821"/>
    </source>
</evidence>
<keyword evidence="3" id="KW-1185">Reference proteome</keyword>
<feature type="compositionally biased region" description="Low complexity" evidence="1">
    <location>
        <begin position="576"/>
        <end position="588"/>
    </location>
</feature>
<dbReference type="InParanoid" id="A0A3N4LTW5"/>
<accession>A0A3N4LTW5</accession>
<name>A0A3N4LTW5_9PEZI</name>
<dbReference type="GO" id="GO:0031578">
    <property type="term" value="P:mitotic spindle orientation checkpoint signaling"/>
    <property type="evidence" value="ECO:0007669"/>
    <property type="project" value="TreeGrafter"/>
</dbReference>
<dbReference type="Proteomes" id="UP000267821">
    <property type="component" value="Unassembled WGS sequence"/>
</dbReference>
<dbReference type="GO" id="GO:0005096">
    <property type="term" value="F:GTPase activator activity"/>
    <property type="evidence" value="ECO:0007669"/>
    <property type="project" value="InterPro"/>
</dbReference>
<dbReference type="PANTHER" id="PTHR35140">
    <property type="entry name" value="MITOTIC CHECK POINT PROTEIN BFA1"/>
    <property type="match status" value="1"/>
</dbReference>
<dbReference type="GO" id="GO:1990334">
    <property type="term" value="C:Bfa1-Bub2 complex"/>
    <property type="evidence" value="ECO:0007669"/>
    <property type="project" value="InterPro"/>
</dbReference>
<dbReference type="InterPro" id="IPR034586">
    <property type="entry name" value="Bfa1/Byr4"/>
</dbReference>
<dbReference type="EMBL" id="ML121535">
    <property type="protein sequence ID" value="RPB26346.1"/>
    <property type="molecule type" value="Genomic_DNA"/>
</dbReference>
<feature type="compositionally biased region" description="Basic and acidic residues" evidence="1">
    <location>
        <begin position="438"/>
        <end position="449"/>
    </location>
</feature>
<gene>
    <name evidence="2" type="ORF">L211DRAFT_711886</name>
</gene>
<dbReference type="STRING" id="1051890.A0A3N4LTW5"/>
<feature type="compositionally biased region" description="Low complexity" evidence="1">
    <location>
        <begin position="283"/>
        <end position="297"/>
    </location>
</feature>
<feature type="compositionally biased region" description="Low complexity" evidence="1">
    <location>
        <begin position="491"/>
        <end position="512"/>
    </location>
</feature>
<feature type="compositionally biased region" description="Pro residues" evidence="1">
    <location>
        <begin position="703"/>
        <end position="715"/>
    </location>
</feature>
<dbReference type="PANTHER" id="PTHR35140:SF1">
    <property type="entry name" value="MITOTIC CHECK POINT PROTEIN BFA1"/>
    <property type="match status" value="1"/>
</dbReference>
<feature type="compositionally biased region" description="Basic and acidic residues" evidence="1">
    <location>
        <begin position="635"/>
        <end position="646"/>
    </location>
</feature>
<protein>
    <submittedName>
        <fullName evidence="2">Uncharacterized protein</fullName>
    </submittedName>
</protein>
<organism evidence="2 3">
    <name type="scientific">Terfezia boudieri ATCC MYA-4762</name>
    <dbReference type="NCBI Taxonomy" id="1051890"/>
    <lineage>
        <taxon>Eukaryota</taxon>
        <taxon>Fungi</taxon>
        <taxon>Dikarya</taxon>
        <taxon>Ascomycota</taxon>
        <taxon>Pezizomycotina</taxon>
        <taxon>Pezizomycetes</taxon>
        <taxon>Pezizales</taxon>
        <taxon>Pezizaceae</taxon>
        <taxon>Terfezia</taxon>
    </lineage>
</organism>
<feature type="compositionally biased region" description="Polar residues" evidence="1">
    <location>
        <begin position="538"/>
        <end position="556"/>
    </location>
</feature>
<feature type="region of interest" description="Disordered" evidence="1">
    <location>
        <begin position="249"/>
        <end position="308"/>
    </location>
</feature>
<dbReference type="OrthoDB" id="19159at2759"/>
<evidence type="ECO:0000313" key="2">
    <source>
        <dbReference type="EMBL" id="RPB26346.1"/>
    </source>
</evidence>